<feature type="transmembrane region" description="Helical" evidence="2">
    <location>
        <begin position="180"/>
        <end position="202"/>
    </location>
</feature>
<sequence length="321" mass="37694">MNKEKLLSKFDLAVLLTLIIGISYVLTYLKYVGKFFIYDIPFYFIDVGAKEVSLTMLFLSPLFINLIIIVTSAFKYNFFTLFDLFSFNAFKQIKESENGIKNLKNKAISINEELNLYKQSLDKRDDNINIDSNLALTYSEKEEFLEKQNENSKLKEQLNESNTLLEEIEISIKKNKQLQLWYIIALCSFIIPILIFIYLSVISNNPKFYMSLFIFLFQLLTIQLSQKSIKKKKFLLLSLIIITCLTVIPICLGLINGYSNKDFYTFEKDENNYVVLTIYKDQFLYTEIDRNTNNINETFNLIDIKDVENFKLESLGRLQRE</sequence>
<feature type="transmembrane region" description="Helical" evidence="2">
    <location>
        <begin position="234"/>
        <end position="255"/>
    </location>
</feature>
<feature type="transmembrane region" description="Helical" evidence="2">
    <location>
        <begin position="208"/>
        <end position="225"/>
    </location>
</feature>
<proteinExistence type="predicted"/>
<protein>
    <submittedName>
        <fullName evidence="3">Uncharacterized protein</fullName>
    </submittedName>
</protein>
<feature type="coiled-coil region" evidence="1">
    <location>
        <begin position="93"/>
        <end position="120"/>
    </location>
</feature>
<evidence type="ECO:0000256" key="1">
    <source>
        <dbReference type="SAM" id="Coils"/>
    </source>
</evidence>
<evidence type="ECO:0000313" key="4">
    <source>
        <dbReference type="Proteomes" id="UP000252254"/>
    </source>
</evidence>
<dbReference type="EMBL" id="QNRI01000016">
    <property type="protein sequence ID" value="RBO92102.1"/>
    <property type="molecule type" value="Genomic_DNA"/>
</dbReference>
<keyword evidence="4" id="KW-1185">Reference proteome</keyword>
<dbReference type="Proteomes" id="UP000252254">
    <property type="component" value="Unassembled WGS sequence"/>
</dbReference>
<reference evidence="3 4" key="1">
    <citation type="submission" date="2018-06" db="EMBL/GenBank/DDBJ databases">
        <title>Genomic Encyclopedia of Type Strains, Phase IV (KMG-IV): sequencing the most valuable type-strain genomes for metagenomic binning, comparative biology and taxonomic classification.</title>
        <authorList>
            <person name="Goeker M."/>
        </authorList>
    </citation>
    <scope>NUCLEOTIDE SEQUENCE [LARGE SCALE GENOMIC DNA]</scope>
    <source>
        <strain evidence="3 4">DSM 15140</strain>
    </source>
</reference>
<gene>
    <name evidence="3" type="ORF">DES48_11628</name>
</gene>
<keyword evidence="2" id="KW-0472">Membrane</keyword>
<accession>A0A366DPV3</accession>
<organism evidence="3 4">
    <name type="scientific">Paraliobacillus ryukyuensis</name>
    <dbReference type="NCBI Taxonomy" id="200904"/>
    <lineage>
        <taxon>Bacteria</taxon>
        <taxon>Bacillati</taxon>
        <taxon>Bacillota</taxon>
        <taxon>Bacilli</taxon>
        <taxon>Bacillales</taxon>
        <taxon>Bacillaceae</taxon>
        <taxon>Paraliobacillus</taxon>
    </lineage>
</organism>
<keyword evidence="2" id="KW-1133">Transmembrane helix</keyword>
<evidence type="ECO:0000313" key="3">
    <source>
        <dbReference type="EMBL" id="RBO92102.1"/>
    </source>
</evidence>
<keyword evidence="2" id="KW-0812">Transmembrane</keyword>
<feature type="transmembrane region" description="Helical" evidence="2">
    <location>
        <begin position="52"/>
        <end position="74"/>
    </location>
</feature>
<feature type="transmembrane region" description="Helical" evidence="2">
    <location>
        <begin position="12"/>
        <end position="32"/>
    </location>
</feature>
<dbReference type="RefSeq" id="WP_113870134.1">
    <property type="nucleotide sequence ID" value="NZ_BAABQN010000003.1"/>
</dbReference>
<keyword evidence="1" id="KW-0175">Coiled coil</keyword>
<dbReference type="AlphaFoldDB" id="A0A366DPV3"/>
<name>A0A366DPV3_9BACI</name>
<evidence type="ECO:0000256" key="2">
    <source>
        <dbReference type="SAM" id="Phobius"/>
    </source>
</evidence>
<comment type="caution">
    <text evidence="3">The sequence shown here is derived from an EMBL/GenBank/DDBJ whole genome shotgun (WGS) entry which is preliminary data.</text>
</comment>